<protein>
    <recommendedName>
        <fullName evidence="1">Phosphatidic acid phosphatase type 2/haloperoxidase domain-containing protein</fullName>
    </recommendedName>
</protein>
<dbReference type="KEGG" id="apre:CNX65_14270"/>
<dbReference type="Gene3D" id="1.20.144.10">
    <property type="entry name" value="Phosphatidic acid phosphatase type 2/haloperoxidase"/>
    <property type="match status" value="1"/>
</dbReference>
<dbReference type="InterPro" id="IPR000326">
    <property type="entry name" value="PAP2/HPO"/>
</dbReference>
<sequence>MRGARPGTGWAASGAVPLLWGGGHLLGAGFVAPWDAGLSERICLARAGDAALDSLFRVISALGNPAPVTGLAVLSCCCALLLGRSSAGLVLLAVPWLASLACGALKDVVTRPRPGFGCVAAAQTGFSFPSAHAVGATTGLLLVALVLPAAVFPAGVPPTAVRCTAARPVAGVAAAVRRGTRRAAPASLVVRGAAVRGVAVRCAAAGCAAAARPAASASALAVVLAPVLAEAVSFSRVALGAHYLTDVLVGQAFGAGWAWVGVRALVVTGAGSRAPTARRT</sequence>
<dbReference type="InterPro" id="IPR036938">
    <property type="entry name" value="PAP2/HPO_sf"/>
</dbReference>
<name>A0A290Z5S3_9PSEU</name>
<organism evidence="2 3">
    <name type="scientific">Actinosynnema pretiosum</name>
    <dbReference type="NCBI Taxonomy" id="42197"/>
    <lineage>
        <taxon>Bacteria</taxon>
        <taxon>Bacillati</taxon>
        <taxon>Actinomycetota</taxon>
        <taxon>Actinomycetes</taxon>
        <taxon>Pseudonocardiales</taxon>
        <taxon>Pseudonocardiaceae</taxon>
        <taxon>Actinosynnema</taxon>
    </lineage>
</organism>
<evidence type="ECO:0000313" key="3">
    <source>
        <dbReference type="Proteomes" id="UP000218505"/>
    </source>
</evidence>
<dbReference type="Pfam" id="PF01569">
    <property type="entry name" value="PAP2"/>
    <property type="match status" value="1"/>
</dbReference>
<dbReference type="AlphaFoldDB" id="A0A290Z5S3"/>
<dbReference type="EMBL" id="CP023445">
    <property type="protein sequence ID" value="ATE54313.1"/>
    <property type="molecule type" value="Genomic_DNA"/>
</dbReference>
<dbReference type="PANTHER" id="PTHR14969">
    <property type="entry name" value="SPHINGOSINE-1-PHOSPHATE PHOSPHOHYDROLASE"/>
    <property type="match status" value="1"/>
</dbReference>
<dbReference type="Proteomes" id="UP000218505">
    <property type="component" value="Chromosome"/>
</dbReference>
<accession>A0A290Z5S3</accession>
<dbReference type="PANTHER" id="PTHR14969:SF13">
    <property type="entry name" value="AT30094P"/>
    <property type="match status" value="1"/>
</dbReference>
<gene>
    <name evidence="2" type="ORF">CNX65_14270</name>
</gene>
<reference evidence="2" key="1">
    <citation type="submission" date="2017-09" db="EMBL/GenBank/DDBJ databases">
        <title>Complete Genome Sequence of ansamitocin-producing Bacterium Actinosynnema pretiosum X47.</title>
        <authorList>
            <person name="Cao G."/>
            <person name="Zong G."/>
            <person name="Zhong C."/>
            <person name="Fu J."/>
        </authorList>
    </citation>
    <scope>NUCLEOTIDE SEQUENCE [LARGE SCALE GENOMIC DNA]</scope>
    <source>
        <strain evidence="2">X47</strain>
    </source>
</reference>
<feature type="domain" description="Phosphatidic acid phosphatase type 2/haloperoxidase" evidence="1">
    <location>
        <begin position="90"/>
        <end position="263"/>
    </location>
</feature>
<dbReference type="SUPFAM" id="SSF48317">
    <property type="entry name" value="Acid phosphatase/Vanadium-dependent haloperoxidase"/>
    <property type="match status" value="1"/>
</dbReference>
<keyword evidence="3" id="KW-1185">Reference proteome</keyword>
<evidence type="ECO:0000313" key="2">
    <source>
        <dbReference type="EMBL" id="ATE54313.1"/>
    </source>
</evidence>
<dbReference type="RefSeq" id="WP_096493339.1">
    <property type="nucleotide sequence ID" value="NZ_CP023445.1"/>
</dbReference>
<evidence type="ECO:0000259" key="1">
    <source>
        <dbReference type="Pfam" id="PF01569"/>
    </source>
</evidence>
<proteinExistence type="predicted"/>